<protein>
    <submittedName>
        <fullName evidence="3">dCTP deaminase</fullName>
        <ecNumber evidence="3">3.5.4.13</ecNumber>
    </submittedName>
</protein>
<sequence>MILTGSEIESQVAQGRITIDPFEPEQLNPNSYNFRLGDVLKVYSETILDVRKPNSVKTIYLPEEGMILQPDRVYLGSTVEVMGSDHYVPIIRARSGVARLGLFIHITADLIDIGSVNQWTLQLHAVQPLRIYPGMLLGQVTFWRTEGPVTLYSGKYQGSLGPQESAIHLDFDRSPSEAMAGL</sequence>
<proteinExistence type="predicted"/>
<evidence type="ECO:0000313" key="4">
    <source>
        <dbReference type="Proteomes" id="UP000807309"/>
    </source>
</evidence>
<dbReference type="Gene3D" id="2.70.40.10">
    <property type="match status" value="1"/>
</dbReference>
<dbReference type="CDD" id="cd07557">
    <property type="entry name" value="trimeric_dUTPase"/>
    <property type="match status" value="1"/>
</dbReference>
<keyword evidence="2" id="KW-0546">Nucleotide metabolism</keyword>
<dbReference type="SUPFAM" id="SSF51283">
    <property type="entry name" value="dUTPase-like"/>
    <property type="match status" value="1"/>
</dbReference>
<organism evidence="3 4">
    <name type="scientific">Nocardia abscessus</name>
    <dbReference type="NCBI Taxonomy" id="120957"/>
    <lineage>
        <taxon>Bacteria</taxon>
        <taxon>Bacillati</taxon>
        <taxon>Actinomycetota</taxon>
        <taxon>Actinomycetes</taxon>
        <taxon>Mycobacteriales</taxon>
        <taxon>Nocardiaceae</taxon>
        <taxon>Nocardia</taxon>
    </lineage>
</organism>
<evidence type="ECO:0000313" key="3">
    <source>
        <dbReference type="EMBL" id="MBF6228516.1"/>
    </source>
</evidence>
<name>A0ABS0CE22_9NOCA</name>
<evidence type="ECO:0000256" key="2">
    <source>
        <dbReference type="ARBA" id="ARBA00023080"/>
    </source>
</evidence>
<gene>
    <name evidence="3" type="primary">dcd</name>
    <name evidence="3" type="ORF">IU470_25840</name>
</gene>
<dbReference type="RefSeq" id="WP_195035421.1">
    <property type="nucleotide sequence ID" value="NZ_JADLRE010000023.1"/>
</dbReference>
<accession>A0ABS0CE22</accession>
<keyword evidence="1 3" id="KW-0378">Hydrolase</keyword>
<evidence type="ECO:0000256" key="1">
    <source>
        <dbReference type="ARBA" id="ARBA00022801"/>
    </source>
</evidence>
<dbReference type="EMBL" id="JADLRE010000023">
    <property type="protein sequence ID" value="MBF6228516.1"/>
    <property type="molecule type" value="Genomic_DNA"/>
</dbReference>
<dbReference type="InterPro" id="IPR036157">
    <property type="entry name" value="dUTPase-like_sf"/>
</dbReference>
<dbReference type="PANTHER" id="PTHR42680:SF3">
    <property type="entry name" value="DCTP DEAMINASE"/>
    <property type="match status" value="1"/>
</dbReference>
<dbReference type="PANTHER" id="PTHR42680">
    <property type="entry name" value="DCTP DEAMINASE"/>
    <property type="match status" value="1"/>
</dbReference>
<dbReference type="Pfam" id="PF22769">
    <property type="entry name" value="DCD"/>
    <property type="match status" value="1"/>
</dbReference>
<dbReference type="NCBIfam" id="TIGR02274">
    <property type="entry name" value="dCTP_deam"/>
    <property type="match status" value="1"/>
</dbReference>
<dbReference type="InterPro" id="IPR033704">
    <property type="entry name" value="dUTPase_trimeric"/>
</dbReference>
<reference evidence="3 4" key="1">
    <citation type="submission" date="2020-10" db="EMBL/GenBank/DDBJ databases">
        <title>Identification of Nocardia species via Next-generation sequencing and recognition of intraspecies genetic diversity.</title>
        <authorList>
            <person name="Li P."/>
            <person name="Li P."/>
            <person name="Lu B."/>
        </authorList>
    </citation>
    <scope>NUCLEOTIDE SEQUENCE [LARGE SCALE GENOMIC DNA]</scope>
    <source>
        <strain evidence="3 4">N-11</strain>
    </source>
</reference>
<dbReference type="InterPro" id="IPR011962">
    <property type="entry name" value="dCTP_deaminase"/>
</dbReference>
<keyword evidence="4" id="KW-1185">Reference proteome</keyword>
<comment type="caution">
    <text evidence="3">The sequence shown here is derived from an EMBL/GenBank/DDBJ whole genome shotgun (WGS) entry which is preliminary data.</text>
</comment>
<dbReference type="EC" id="3.5.4.13" evidence="3"/>
<dbReference type="GO" id="GO:0008829">
    <property type="term" value="F:dCTP deaminase activity"/>
    <property type="evidence" value="ECO:0007669"/>
    <property type="project" value="UniProtKB-EC"/>
</dbReference>
<dbReference type="Proteomes" id="UP000807309">
    <property type="component" value="Unassembled WGS sequence"/>
</dbReference>